<evidence type="ECO:0000256" key="1">
    <source>
        <dbReference type="SAM" id="Phobius"/>
    </source>
</evidence>
<dbReference type="SUPFAM" id="SSF48452">
    <property type="entry name" value="TPR-like"/>
    <property type="match status" value="1"/>
</dbReference>
<evidence type="ECO:0000313" key="2">
    <source>
        <dbReference type="EMBL" id="OLY82163.1"/>
    </source>
</evidence>
<evidence type="ECO:0000313" key="3">
    <source>
        <dbReference type="Proteomes" id="UP000187455"/>
    </source>
</evidence>
<dbReference type="OrthoDB" id="10050400at2759"/>
<accession>A0A1R0GZ35</accession>
<dbReference type="GO" id="GO:0051787">
    <property type="term" value="F:misfolded protein binding"/>
    <property type="evidence" value="ECO:0007669"/>
    <property type="project" value="TreeGrafter"/>
</dbReference>
<reference evidence="2 3" key="1">
    <citation type="journal article" date="2016" name="Mol. Biol. Evol.">
        <title>Genome-Wide Survey of Gut Fungi (Harpellales) Reveals the First Horizontally Transferred Ubiquitin Gene from a Mosquito Host.</title>
        <authorList>
            <person name="Wang Y."/>
            <person name="White M.M."/>
            <person name="Kvist S."/>
            <person name="Moncalvo J.M."/>
        </authorList>
    </citation>
    <scope>NUCLEOTIDE SEQUENCE [LARGE SCALE GENOMIC DNA]</scope>
    <source>
        <strain evidence="2 3">ALG-7-W6</strain>
    </source>
</reference>
<name>A0A1R0GZ35_9FUNG</name>
<dbReference type="Gene3D" id="1.25.40.10">
    <property type="entry name" value="Tetratricopeptide repeat domain"/>
    <property type="match status" value="1"/>
</dbReference>
<dbReference type="InterPro" id="IPR040201">
    <property type="entry name" value="Mrg3-like"/>
</dbReference>
<dbReference type="STRING" id="133383.A0A1R0GZ35"/>
<dbReference type="Proteomes" id="UP000187455">
    <property type="component" value="Unassembled WGS sequence"/>
</dbReference>
<dbReference type="EMBL" id="LSSL01001840">
    <property type="protein sequence ID" value="OLY82163.1"/>
    <property type="molecule type" value="Genomic_DNA"/>
</dbReference>
<dbReference type="GO" id="GO:0006515">
    <property type="term" value="P:protein quality control for misfolded or incompletely synthesized proteins"/>
    <property type="evidence" value="ECO:0007669"/>
    <property type="project" value="TreeGrafter"/>
</dbReference>
<feature type="transmembrane region" description="Helical" evidence="1">
    <location>
        <begin position="107"/>
        <end position="129"/>
    </location>
</feature>
<dbReference type="GO" id="GO:0031942">
    <property type="term" value="C:i-AAA complex"/>
    <property type="evidence" value="ECO:0007669"/>
    <property type="project" value="TreeGrafter"/>
</dbReference>
<keyword evidence="3" id="KW-1185">Reference proteome</keyword>
<sequence length="500" mass="55674">MLKCKFLTKSRILDFSKLASKSDLKPITLSFPRSFPTLSTQYPSETISLRTQNLNSRCFSSISKGSSNSMSSSRFSKNILSFSNSKVKSRANYSTDEGFFSSEAGKISIIVVGSAICFGIFAYQVHMYFFGPGSVYPKPVRKLLRKAGEAYLQSGPKQNLDLALKYYLEALDLLNSEISKNENSSSPNISSELTKDSVHVTGLLARISEVYIALGDYKDASSKLFQIVNLIFSPEELADHKIIASRLITSSNIKSKKQQQIQLESVMRGIGAMNRLAEVFERLGDESNNLRVIFDNQPAVINQYYEQAQYWYSLCLDIVVNAYASSFNPNKANPNNPQLPDFSPKSLPPFLSEYMVTSLFYNSSSFFTKIGKIDYAIPLLSRSLDMLTSQEDSKNEEKSCKACVVISNLVGAYLHKSPEIASQYVDMGIEKAKKFISNPDCSTSLVSLIYANGVLQEDKSNYVESRIEFRKALDLATSIEFKQGIQASSNAISNSLLQHP</sequence>
<keyword evidence="1" id="KW-1133">Transmembrane helix</keyword>
<dbReference type="PANTHER" id="PTHR28142">
    <property type="entry name" value="MITOCHONDRIAL INNER MEMBRANE I-AAA PROTEASE SUPERCOMPLEX SUBUNIT MGR3-RELATED"/>
    <property type="match status" value="1"/>
</dbReference>
<dbReference type="PANTHER" id="PTHR28142:SF1">
    <property type="entry name" value="MITOCHONDRIAL INNER MEMBRANE I-AAA PROTEASE SUPERCOMPLEX SUBUNIT MGR3-RELATED"/>
    <property type="match status" value="1"/>
</dbReference>
<dbReference type="AlphaFoldDB" id="A0A1R0GZ35"/>
<dbReference type="InterPro" id="IPR011990">
    <property type="entry name" value="TPR-like_helical_dom_sf"/>
</dbReference>
<comment type="caution">
    <text evidence="2">The sequence shown here is derived from an EMBL/GenBank/DDBJ whole genome shotgun (WGS) entry which is preliminary data.</text>
</comment>
<gene>
    <name evidence="2" type="ORF">AYI68_g3721</name>
</gene>
<protein>
    <recommendedName>
        <fullName evidence="4">TPR repeat-containing protein</fullName>
    </recommendedName>
</protein>
<keyword evidence="1" id="KW-0812">Transmembrane</keyword>
<proteinExistence type="predicted"/>
<evidence type="ECO:0008006" key="4">
    <source>
        <dbReference type="Google" id="ProtNLM"/>
    </source>
</evidence>
<keyword evidence="1" id="KW-0472">Membrane</keyword>
<organism evidence="2 3">
    <name type="scientific">Smittium mucronatum</name>
    <dbReference type="NCBI Taxonomy" id="133383"/>
    <lineage>
        <taxon>Eukaryota</taxon>
        <taxon>Fungi</taxon>
        <taxon>Fungi incertae sedis</taxon>
        <taxon>Zoopagomycota</taxon>
        <taxon>Kickxellomycotina</taxon>
        <taxon>Harpellomycetes</taxon>
        <taxon>Harpellales</taxon>
        <taxon>Legeriomycetaceae</taxon>
        <taxon>Smittium</taxon>
    </lineage>
</organism>